<name>A0A7T8GWQ4_CALRO</name>
<dbReference type="AlphaFoldDB" id="A0A7T8GWQ4"/>
<evidence type="ECO:0000256" key="4">
    <source>
        <dbReference type="ARBA" id="ARBA00023033"/>
    </source>
</evidence>
<evidence type="ECO:0000313" key="5">
    <source>
        <dbReference type="EMBL" id="QQP38901.1"/>
    </source>
</evidence>
<dbReference type="GO" id="GO:0020037">
    <property type="term" value="F:heme binding"/>
    <property type="evidence" value="ECO:0007669"/>
    <property type="project" value="InterPro"/>
</dbReference>
<dbReference type="Pfam" id="PF00067">
    <property type="entry name" value="p450"/>
    <property type="match status" value="1"/>
</dbReference>
<evidence type="ECO:0000256" key="2">
    <source>
        <dbReference type="ARBA" id="ARBA00022723"/>
    </source>
</evidence>
<comment type="similarity">
    <text evidence="1">Belongs to the cytochrome P450 family.</text>
</comment>
<reference evidence="6" key="1">
    <citation type="submission" date="2021-01" db="EMBL/GenBank/DDBJ databases">
        <title>Caligus Genome Assembly.</title>
        <authorList>
            <person name="Gallardo-Escarate C."/>
        </authorList>
    </citation>
    <scope>NUCLEOTIDE SEQUENCE [LARGE SCALE GENOMIC DNA]</scope>
</reference>
<evidence type="ECO:0000256" key="3">
    <source>
        <dbReference type="ARBA" id="ARBA00023004"/>
    </source>
</evidence>
<gene>
    <name evidence="5" type="ORF">FKW44_019611</name>
</gene>
<keyword evidence="2" id="KW-0479">Metal-binding</keyword>
<sequence length="199" mass="22667">AVDEVMKQAEVASLWALLSPGTFKALSSRFKAGNRPLRGFVNFQGKNLHDFTDMYLNEMKRPHHRPLIRFSSIYFLEVVKPRPFPLFGQFSSFFTPRVPTATAEELDNRKLSLSDRERLPYLNAFLQETMRVASIVPIGVPHLVTEIRARRCLGISFISITIRFCGRILIALSREISERERRILSGQGSGGERAVFIRG</sequence>
<dbReference type="GO" id="GO:0004497">
    <property type="term" value="F:monooxygenase activity"/>
    <property type="evidence" value="ECO:0007669"/>
    <property type="project" value="UniProtKB-KW"/>
</dbReference>
<dbReference type="GO" id="GO:0005506">
    <property type="term" value="F:iron ion binding"/>
    <property type="evidence" value="ECO:0007669"/>
    <property type="project" value="InterPro"/>
</dbReference>
<dbReference type="InterPro" id="IPR036396">
    <property type="entry name" value="Cyt_P450_sf"/>
</dbReference>
<dbReference type="Proteomes" id="UP000595437">
    <property type="component" value="Chromosome 14"/>
</dbReference>
<dbReference type="EMBL" id="CP045903">
    <property type="protein sequence ID" value="QQP38901.1"/>
    <property type="molecule type" value="Genomic_DNA"/>
</dbReference>
<dbReference type="SUPFAM" id="SSF48264">
    <property type="entry name" value="Cytochrome P450"/>
    <property type="match status" value="1"/>
</dbReference>
<feature type="non-terminal residue" evidence="5">
    <location>
        <position position="1"/>
    </location>
</feature>
<organism evidence="5 6">
    <name type="scientific">Caligus rogercresseyi</name>
    <name type="common">Sea louse</name>
    <dbReference type="NCBI Taxonomy" id="217165"/>
    <lineage>
        <taxon>Eukaryota</taxon>
        <taxon>Metazoa</taxon>
        <taxon>Ecdysozoa</taxon>
        <taxon>Arthropoda</taxon>
        <taxon>Crustacea</taxon>
        <taxon>Multicrustacea</taxon>
        <taxon>Hexanauplia</taxon>
        <taxon>Copepoda</taxon>
        <taxon>Siphonostomatoida</taxon>
        <taxon>Caligidae</taxon>
        <taxon>Caligus</taxon>
    </lineage>
</organism>
<keyword evidence="4" id="KW-0560">Oxidoreductase</keyword>
<dbReference type="PANTHER" id="PTHR24300">
    <property type="entry name" value="CYTOCHROME P450 508A4-RELATED"/>
    <property type="match status" value="1"/>
</dbReference>
<dbReference type="Gene3D" id="1.10.630.10">
    <property type="entry name" value="Cytochrome P450"/>
    <property type="match status" value="1"/>
</dbReference>
<dbReference type="OrthoDB" id="1103324at2759"/>
<evidence type="ECO:0000313" key="6">
    <source>
        <dbReference type="Proteomes" id="UP000595437"/>
    </source>
</evidence>
<keyword evidence="4" id="KW-0503">Monooxygenase</keyword>
<accession>A0A7T8GWQ4</accession>
<evidence type="ECO:0000256" key="1">
    <source>
        <dbReference type="ARBA" id="ARBA00010617"/>
    </source>
</evidence>
<protein>
    <submittedName>
        <fullName evidence="5">Cytochrome P450 CYP3034A1</fullName>
    </submittedName>
</protein>
<keyword evidence="6" id="KW-1185">Reference proteome</keyword>
<feature type="non-terminal residue" evidence="5">
    <location>
        <position position="199"/>
    </location>
</feature>
<dbReference type="InterPro" id="IPR050182">
    <property type="entry name" value="Cytochrome_P450_fam2"/>
</dbReference>
<dbReference type="GO" id="GO:0016705">
    <property type="term" value="F:oxidoreductase activity, acting on paired donors, with incorporation or reduction of molecular oxygen"/>
    <property type="evidence" value="ECO:0007669"/>
    <property type="project" value="InterPro"/>
</dbReference>
<dbReference type="InterPro" id="IPR001128">
    <property type="entry name" value="Cyt_P450"/>
</dbReference>
<keyword evidence="3" id="KW-0408">Iron</keyword>
<proteinExistence type="inferred from homology"/>